<comment type="caution">
    <text evidence="1">The sequence shown here is derived from an EMBL/GenBank/DDBJ whole genome shotgun (WGS) entry which is preliminary data.</text>
</comment>
<accession>A0ABW2A957</accession>
<evidence type="ECO:0000313" key="2">
    <source>
        <dbReference type="Proteomes" id="UP001596422"/>
    </source>
</evidence>
<protein>
    <recommendedName>
        <fullName evidence="3">DUF2147 domain-containing protein</fullName>
    </recommendedName>
</protein>
<sequence>MLARWGRIMGTGMIFAVLGVPGNAAAFELGVWECSYSDGIGATIVIASDHYITTTYRRSDEKILSTKKTKWLTESYDGPSLQLRSYEKIGDTDVMKYEQLLIMKDQKAFGYQLATIAQPSWAEPSEYELIRSAYNLYTDCTKQ</sequence>
<gene>
    <name evidence="1" type="ORF">ACFQDL_30945</name>
</gene>
<dbReference type="EMBL" id="JBHSWE010000002">
    <property type="protein sequence ID" value="MFC6674018.1"/>
    <property type="molecule type" value="Genomic_DNA"/>
</dbReference>
<evidence type="ECO:0000313" key="1">
    <source>
        <dbReference type="EMBL" id="MFC6674018.1"/>
    </source>
</evidence>
<proteinExistence type="predicted"/>
<name>A0ABW2A957_9GAMM</name>
<keyword evidence="2" id="KW-1185">Reference proteome</keyword>
<reference evidence="2" key="1">
    <citation type="journal article" date="2019" name="Int. J. Syst. Evol. Microbiol.">
        <title>The Global Catalogue of Microorganisms (GCM) 10K type strain sequencing project: providing services to taxonomists for standard genome sequencing and annotation.</title>
        <authorList>
            <consortium name="The Broad Institute Genomics Platform"/>
            <consortium name="The Broad Institute Genome Sequencing Center for Infectious Disease"/>
            <person name="Wu L."/>
            <person name="Ma J."/>
        </authorList>
    </citation>
    <scope>NUCLEOTIDE SEQUENCE [LARGE SCALE GENOMIC DNA]</scope>
    <source>
        <strain evidence="2">NBRC 111756</strain>
    </source>
</reference>
<dbReference type="Proteomes" id="UP001596422">
    <property type="component" value="Unassembled WGS sequence"/>
</dbReference>
<evidence type="ECO:0008006" key="3">
    <source>
        <dbReference type="Google" id="ProtNLM"/>
    </source>
</evidence>
<organism evidence="1 2">
    <name type="scientific">Marinobacterium aestuariivivens</name>
    <dbReference type="NCBI Taxonomy" id="1698799"/>
    <lineage>
        <taxon>Bacteria</taxon>
        <taxon>Pseudomonadati</taxon>
        <taxon>Pseudomonadota</taxon>
        <taxon>Gammaproteobacteria</taxon>
        <taxon>Oceanospirillales</taxon>
        <taxon>Oceanospirillaceae</taxon>
        <taxon>Marinobacterium</taxon>
    </lineage>
</organism>
<dbReference type="RefSeq" id="WP_379913599.1">
    <property type="nucleotide sequence ID" value="NZ_JBHSWE010000002.1"/>
</dbReference>